<dbReference type="AlphaFoldDB" id="A0A813E943"/>
<reference evidence="2" key="1">
    <citation type="submission" date="2021-02" db="EMBL/GenBank/DDBJ databases">
        <authorList>
            <person name="Dougan E. K."/>
            <person name="Rhodes N."/>
            <person name="Thang M."/>
            <person name="Chan C."/>
        </authorList>
    </citation>
    <scope>NUCLEOTIDE SEQUENCE</scope>
</reference>
<feature type="compositionally biased region" description="Low complexity" evidence="1">
    <location>
        <begin position="112"/>
        <end position="125"/>
    </location>
</feature>
<comment type="caution">
    <text evidence="2">The sequence shown here is derived from an EMBL/GenBank/DDBJ whole genome shotgun (WGS) entry which is preliminary data.</text>
</comment>
<feature type="compositionally biased region" description="Pro residues" evidence="1">
    <location>
        <begin position="145"/>
        <end position="154"/>
    </location>
</feature>
<keyword evidence="3" id="KW-1185">Reference proteome</keyword>
<evidence type="ECO:0000313" key="3">
    <source>
        <dbReference type="Proteomes" id="UP000654075"/>
    </source>
</evidence>
<feature type="region of interest" description="Disordered" evidence="1">
    <location>
        <begin position="143"/>
        <end position="167"/>
    </location>
</feature>
<organism evidence="2 3">
    <name type="scientific">Polarella glacialis</name>
    <name type="common">Dinoflagellate</name>
    <dbReference type="NCBI Taxonomy" id="89957"/>
    <lineage>
        <taxon>Eukaryota</taxon>
        <taxon>Sar</taxon>
        <taxon>Alveolata</taxon>
        <taxon>Dinophyceae</taxon>
        <taxon>Suessiales</taxon>
        <taxon>Suessiaceae</taxon>
        <taxon>Polarella</taxon>
    </lineage>
</organism>
<proteinExistence type="predicted"/>
<accession>A0A813E943</accession>
<evidence type="ECO:0000256" key="1">
    <source>
        <dbReference type="SAM" id="MobiDB-lite"/>
    </source>
</evidence>
<protein>
    <submittedName>
        <fullName evidence="2">Uncharacterized protein</fullName>
    </submittedName>
</protein>
<dbReference type="EMBL" id="CAJNNV010008886">
    <property type="protein sequence ID" value="CAE8596759.1"/>
    <property type="molecule type" value="Genomic_DNA"/>
</dbReference>
<sequence>MLWQLVTAGATSVTLADREEKHFALDPKCCTEKTHPNNCWSPLTDLSWVVHHVGPRAVRCMFRTDIQAGYYQLRQPTQRPDARRCLSAEALSALLPGDDIGNDADSVQNACAPVPTAEPAASSEAYEPRRDWPLPSLCGCVYTPPAHPGQPKPGSPMQEGADGPSLH</sequence>
<feature type="region of interest" description="Disordered" evidence="1">
    <location>
        <begin position="109"/>
        <end position="128"/>
    </location>
</feature>
<gene>
    <name evidence="2" type="ORF">PGLA1383_LOCUS15219</name>
</gene>
<name>A0A813E943_POLGL</name>
<dbReference type="Proteomes" id="UP000654075">
    <property type="component" value="Unassembled WGS sequence"/>
</dbReference>
<evidence type="ECO:0000313" key="2">
    <source>
        <dbReference type="EMBL" id="CAE8596759.1"/>
    </source>
</evidence>
<dbReference type="OrthoDB" id="407080at2759"/>